<feature type="non-terminal residue" evidence="1">
    <location>
        <position position="949"/>
    </location>
</feature>
<protein>
    <submittedName>
        <fullName evidence="1">Uncharacterized protein</fullName>
    </submittedName>
</protein>
<dbReference type="EMBL" id="JANBUN010000197">
    <property type="protein sequence ID" value="KAJ2805929.1"/>
    <property type="molecule type" value="Genomic_DNA"/>
</dbReference>
<sequence>MQCDQALAQFERRCFDLRKARRLNPALPSIDRFENEGVATLIDGAHELYPRDSSPFVDVMRDFTFLGSDNGLVEPPLAPMVRPAAVGPKQTPRQVATHGWGRVPSEASGVRIIRIRGSINVPSGKVYYIVEWSDGASSWETSAAFGGALAVVHDFEDRRFEDERKVLIKRFQRSKVKADASIVQPREPKSTIERSLIRPGVVLAPSSAAAVPADPNVPGTAIMRSPLRALAPTQGLFNIGTSKLFGVDAAQSASDSSRPPIGAAPAKATVPDALSDSDASDTPLIRRSLGRRPPRQERAKPGGQSSSSDTDSSDSPLARGMLGISLAAGHHTAIAPSTLQPQSQSGQAIRRLPLAYVYIDHSEGEVIGARMASAGPSRTGSSPGTVQNSPLPPQHTPVTGSSDDSRAVSATEHKCGYCMVDTTLPVRGDTQQVHCTVCGLHYHSTCYQRLAARFDSLGTDAGAAAADAGDFVCRFCHEYSGRSVDVYLTWRTSTTRSPQPAGGDHVALGQVDVIVKWKGLSYRHLAWAPLVWLSGTRRSTLLQNMKIPIQGGVAPPTLESKVDSNYYLPAHIIEAEPAQFSQIANRRQRLEGSATKIPVSKWALHTGYTRVLVAWQGLDVSEATWEEPPDPLAEEEAYLLWYDAFVAWRSAEMVSLSKQRDLARKQRRDGQAVDYKEQPRFVEGGRLKGYQLEGANWLWRCWKDGKSAILADEMGMGKTIQVIAYLLMVYHSTVPAHLEGPEIAASNLGVFPFLVVVPTTLVANWAREFSIWAPGLVVAQLSGRAASRNLQLEHTMFRKSQAGKRDLRCHVVLTSYEAVSSAAGSAALLDADIVWQAVVVDEGHRLKNDQSKTHQALLRFKARQRVVLTGTPLQNHLRELFCVMSFIDAKRFGSAAALEARFDPNNPEDIAKIQVMLRPYFMRRTKSDHPSLVPPKFEVILPVSMTRLQ</sequence>
<reference evidence="1" key="1">
    <citation type="submission" date="2022-07" db="EMBL/GenBank/DDBJ databases">
        <title>Phylogenomic reconstructions and comparative analyses of Kickxellomycotina fungi.</title>
        <authorList>
            <person name="Reynolds N.K."/>
            <person name="Stajich J.E."/>
            <person name="Barry K."/>
            <person name="Grigoriev I.V."/>
            <person name="Crous P."/>
            <person name="Smith M.E."/>
        </authorList>
    </citation>
    <scope>NUCLEOTIDE SEQUENCE</scope>
    <source>
        <strain evidence="1">BCRC 34780</strain>
    </source>
</reference>
<evidence type="ECO:0000313" key="2">
    <source>
        <dbReference type="Proteomes" id="UP001140087"/>
    </source>
</evidence>
<keyword evidence="2" id="KW-1185">Reference proteome</keyword>
<gene>
    <name evidence="1" type="ORF">H4R21_001077</name>
</gene>
<proteinExistence type="predicted"/>
<dbReference type="Proteomes" id="UP001140087">
    <property type="component" value="Unassembled WGS sequence"/>
</dbReference>
<name>A0ACC1LCI9_9FUNG</name>
<organism evidence="1 2">
    <name type="scientific">Coemansia helicoidea</name>
    <dbReference type="NCBI Taxonomy" id="1286919"/>
    <lineage>
        <taxon>Eukaryota</taxon>
        <taxon>Fungi</taxon>
        <taxon>Fungi incertae sedis</taxon>
        <taxon>Zoopagomycota</taxon>
        <taxon>Kickxellomycotina</taxon>
        <taxon>Kickxellomycetes</taxon>
        <taxon>Kickxellales</taxon>
        <taxon>Kickxellaceae</taxon>
        <taxon>Coemansia</taxon>
    </lineage>
</organism>
<evidence type="ECO:0000313" key="1">
    <source>
        <dbReference type="EMBL" id="KAJ2805929.1"/>
    </source>
</evidence>
<accession>A0ACC1LCI9</accession>
<comment type="caution">
    <text evidence="1">The sequence shown here is derived from an EMBL/GenBank/DDBJ whole genome shotgun (WGS) entry which is preliminary data.</text>
</comment>